<keyword evidence="5" id="KW-1185">Reference proteome</keyword>
<sequence length="97" mass="10172">MATAAVREPCRPAATRYGLRTLRAATAHRNAASRKVLAKAGFVPAGPADPAHLGGEPGTWYRRDLAHAIPPEERPRGDRQAIAGDLTSSTPPIAPLG</sequence>
<dbReference type="SUPFAM" id="SSF55729">
    <property type="entry name" value="Acyl-CoA N-acyltransferases (Nat)"/>
    <property type="match status" value="1"/>
</dbReference>
<protein>
    <submittedName>
        <fullName evidence="3">Uncharacterized protein</fullName>
    </submittedName>
</protein>
<dbReference type="AlphaFoldDB" id="A0A1Y2NRS0"/>
<evidence type="ECO:0000313" key="2">
    <source>
        <dbReference type="EMBL" id="KAF0646253.1"/>
    </source>
</evidence>
<reference evidence="3 4" key="2">
    <citation type="submission" date="2016-09" db="EMBL/GenBank/DDBJ databases">
        <title>Streptomyces fradiae DSM40063, a candidate organism with high potential of specific P450 cytochromes.</title>
        <authorList>
            <person name="Grumaz C."/>
            <person name="Vainshtein Y."/>
            <person name="Kirstahler P."/>
            <person name="Sohn K."/>
        </authorList>
    </citation>
    <scope>NUCLEOTIDE SEQUENCE [LARGE SCALE GENOMIC DNA]</scope>
    <source>
        <strain evidence="3 4">DSM 40063</strain>
    </source>
</reference>
<comment type="caution">
    <text evidence="3">The sequence shown here is derived from an EMBL/GenBank/DDBJ whole genome shotgun (WGS) entry which is preliminary data.</text>
</comment>
<evidence type="ECO:0000313" key="3">
    <source>
        <dbReference type="EMBL" id="OSY50193.1"/>
    </source>
</evidence>
<organism evidence="3 4">
    <name type="scientific">Streptomyces fradiae ATCC 10745 = DSM 40063</name>
    <dbReference type="NCBI Taxonomy" id="1319510"/>
    <lineage>
        <taxon>Bacteria</taxon>
        <taxon>Bacillati</taxon>
        <taxon>Actinomycetota</taxon>
        <taxon>Actinomycetes</taxon>
        <taxon>Kitasatosporales</taxon>
        <taxon>Streptomycetaceae</taxon>
        <taxon>Streptomyces</taxon>
    </lineage>
</organism>
<evidence type="ECO:0000313" key="5">
    <source>
        <dbReference type="Proteomes" id="UP000731519"/>
    </source>
</evidence>
<name>A0A1Y2NRS0_STRFR</name>
<evidence type="ECO:0000313" key="4">
    <source>
        <dbReference type="Proteomes" id="UP000194318"/>
    </source>
</evidence>
<dbReference type="InterPro" id="IPR016181">
    <property type="entry name" value="Acyl_CoA_acyltransferase"/>
</dbReference>
<reference evidence="2 5" key="1">
    <citation type="submission" date="2013-05" db="EMBL/GenBank/DDBJ databases">
        <title>Genome Sequence of Streptomyces fradiae.</title>
        <authorList>
            <person name="Kirby R."/>
        </authorList>
    </citation>
    <scope>NUCLEOTIDE SEQUENCE [LARGE SCALE GENOMIC DNA]</scope>
    <source>
        <strain evidence="2 5">ATCC 10745</strain>
    </source>
</reference>
<dbReference type="Proteomes" id="UP000731519">
    <property type="component" value="Unassembled WGS sequence"/>
</dbReference>
<dbReference type="Gene3D" id="3.40.630.30">
    <property type="match status" value="1"/>
</dbReference>
<gene>
    <name evidence="3" type="ORF">BG846_04199</name>
    <name evidence="2" type="ORF">K701_29790</name>
</gene>
<dbReference type="EMBL" id="MIFZ01000290">
    <property type="protein sequence ID" value="OSY50193.1"/>
    <property type="molecule type" value="Genomic_DNA"/>
</dbReference>
<feature type="region of interest" description="Disordered" evidence="1">
    <location>
        <begin position="68"/>
        <end position="97"/>
    </location>
</feature>
<dbReference type="Proteomes" id="UP000194318">
    <property type="component" value="Unassembled WGS sequence"/>
</dbReference>
<evidence type="ECO:0000256" key="1">
    <source>
        <dbReference type="SAM" id="MobiDB-lite"/>
    </source>
</evidence>
<proteinExistence type="predicted"/>
<dbReference type="EMBL" id="ASYR01000059">
    <property type="protein sequence ID" value="KAF0646253.1"/>
    <property type="molecule type" value="Genomic_DNA"/>
</dbReference>
<feature type="compositionally biased region" description="Basic and acidic residues" evidence="1">
    <location>
        <begin position="68"/>
        <end position="79"/>
    </location>
</feature>
<accession>A0A1Y2NRS0</accession>